<dbReference type="PANTHER" id="PTHR36847">
    <property type="entry name" value="AMIDOLIGASE ENZYME"/>
    <property type="match status" value="1"/>
</dbReference>
<evidence type="ECO:0008006" key="3">
    <source>
        <dbReference type="Google" id="ProtNLM"/>
    </source>
</evidence>
<dbReference type="PANTHER" id="PTHR36847:SF1">
    <property type="entry name" value="AMIDOLIGASE ENZYME"/>
    <property type="match status" value="1"/>
</dbReference>
<dbReference type="AlphaFoldDB" id="A0AAE0LUB5"/>
<dbReference type="Proteomes" id="UP001278766">
    <property type="component" value="Unassembled WGS sequence"/>
</dbReference>
<dbReference type="Pfam" id="PF12224">
    <property type="entry name" value="Amidoligase_2"/>
    <property type="match status" value="1"/>
</dbReference>
<accession>A0AAE0LUB5</accession>
<dbReference type="RefSeq" id="XP_062660623.1">
    <property type="nucleotide sequence ID" value="XM_062807982.1"/>
</dbReference>
<gene>
    <name evidence="1" type="ORF">B0H64DRAFT_473261</name>
</gene>
<evidence type="ECO:0000313" key="1">
    <source>
        <dbReference type="EMBL" id="KAK3297109.1"/>
    </source>
</evidence>
<comment type="caution">
    <text evidence="1">The sequence shown here is derived from an EMBL/GenBank/DDBJ whole genome shotgun (WGS) entry which is preliminary data.</text>
</comment>
<dbReference type="GeneID" id="87844930"/>
<keyword evidence="2" id="KW-1185">Reference proteome</keyword>
<evidence type="ECO:0000313" key="2">
    <source>
        <dbReference type="Proteomes" id="UP001278766"/>
    </source>
</evidence>
<dbReference type="EMBL" id="JAUEPN010000003">
    <property type="protein sequence ID" value="KAK3297109.1"/>
    <property type="molecule type" value="Genomic_DNA"/>
</dbReference>
<protein>
    <recommendedName>
        <fullName evidence="3">Amidoligase enzyme</fullName>
    </recommendedName>
</protein>
<sequence>MSTTATVRPHFNFEVEIELLVKPKEGNTKLYRDLKASGFDPALKPGHDADKKKAERNRTEIRKALAAALTVCDVEAKIDGASYETWYVKEEGSLSEVADERGGGYWAIKLVSKIMSTDEENWADDLENVFQVVLTNFDVLLTKGCSMHVHVAPGPKWNVTSLRNFMKATGVFDDAITKIMPAERKKNPWARSNFHDGPGPADKAQPALKKAFDEVPSKAWKPLFAVFDKIEMTNVLLTWGQVREVSWNLASLHKSETVEFRRPPGVKTAAAAQKWATFAVAFVCAGTQSDWQAPWLLNKRSATVGELQSFVSSGLELLGWEHLLDTRELTENTSSAMPLEHFDWEGVKRKLGES</sequence>
<organism evidence="1 2">
    <name type="scientific">Chaetomium fimeti</name>
    <dbReference type="NCBI Taxonomy" id="1854472"/>
    <lineage>
        <taxon>Eukaryota</taxon>
        <taxon>Fungi</taxon>
        <taxon>Dikarya</taxon>
        <taxon>Ascomycota</taxon>
        <taxon>Pezizomycotina</taxon>
        <taxon>Sordariomycetes</taxon>
        <taxon>Sordariomycetidae</taxon>
        <taxon>Sordariales</taxon>
        <taxon>Chaetomiaceae</taxon>
        <taxon>Chaetomium</taxon>
    </lineage>
</organism>
<name>A0AAE0LUB5_9PEZI</name>
<reference evidence="1" key="1">
    <citation type="journal article" date="2023" name="Mol. Phylogenet. Evol.">
        <title>Genome-scale phylogeny and comparative genomics of the fungal order Sordariales.</title>
        <authorList>
            <person name="Hensen N."/>
            <person name="Bonometti L."/>
            <person name="Westerberg I."/>
            <person name="Brannstrom I.O."/>
            <person name="Guillou S."/>
            <person name="Cros-Aarteil S."/>
            <person name="Calhoun S."/>
            <person name="Haridas S."/>
            <person name="Kuo A."/>
            <person name="Mondo S."/>
            <person name="Pangilinan J."/>
            <person name="Riley R."/>
            <person name="LaButti K."/>
            <person name="Andreopoulos B."/>
            <person name="Lipzen A."/>
            <person name="Chen C."/>
            <person name="Yan M."/>
            <person name="Daum C."/>
            <person name="Ng V."/>
            <person name="Clum A."/>
            <person name="Steindorff A."/>
            <person name="Ohm R.A."/>
            <person name="Martin F."/>
            <person name="Silar P."/>
            <person name="Natvig D.O."/>
            <person name="Lalanne C."/>
            <person name="Gautier V."/>
            <person name="Ament-Velasquez S.L."/>
            <person name="Kruys A."/>
            <person name="Hutchinson M.I."/>
            <person name="Powell A.J."/>
            <person name="Barry K."/>
            <person name="Miller A.N."/>
            <person name="Grigoriev I.V."/>
            <person name="Debuchy R."/>
            <person name="Gladieux P."/>
            <person name="Hiltunen Thoren M."/>
            <person name="Johannesson H."/>
        </authorList>
    </citation>
    <scope>NUCLEOTIDE SEQUENCE</scope>
    <source>
        <strain evidence="1">CBS 168.71</strain>
    </source>
</reference>
<reference evidence="1" key="2">
    <citation type="submission" date="2023-06" db="EMBL/GenBank/DDBJ databases">
        <authorList>
            <consortium name="Lawrence Berkeley National Laboratory"/>
            <person name="Haridas S."/>
            <person name="Hensen N."/>
            <person name="Bonometti L."/>
            <person name="Westerberg I."/>
            <person name="Brannstrom I.O."/>
            <person name="Guillou S."/>
            <person name="Cros-Aarteil S."/>
            <person name="Calhoun S."/>
            <person name="Kuo A."/>
            <person name="Mondo S."/>
            <person name="Pangilinan J."/>
            <person name="Riley R."/>
            <person name="Labutti K."/>
            <person name="Andreopoulos B."/>
            <person name="Lipzen A."/>
            <person name="Chen C."/>
            <person name="Yanf M."/>
            <person name="Daum C."/>
            <person name="Ng V."/>
            <person name="Clum A."/>
            <person name="Steindorff A."/>
            <person name="Ohm R."/>
            <person name="Martin F."/>
            <person name="Silar P."/>
            <person name="Natvig D."/>
            <person name="Lalanne C."/>
            <person name="Gautier V."/>
            <person name="Ament-Velasquez S.L."/>
            <person name="Kruys A."/>
            <person name="Hutchinson M.I."/>
            <person name="Powell A.J."/>
            <person name="Barry K."/>
            <person name="Miller A.N."/>
            <person name="Grigoriev I.V."/>
            <person name="Debuchy R."/>
            <person name="Gladieux P."/>
            <person name="Thoren M.H."/>
            <person name="Johannesson H."/>
        </authorList>
    </citation>
    <scope>NUCLEOTIDE SEQUENCE</scope>
    <source>
        <strain evidence="1">CBS 168.71</strain>
    </source>
</reference>
<proteinExistence type="predicted"/>
<dbReference type="InterPro" id="IPR022025">
    <property type="entry name" value="Amidoligase_2"/>
</dbReference>